<dbReference type="Gene3D" id="1.10.1510.10">
    <property type="entry name" value="Uncharacterised protein YqeY/AIM41 PF09424, N-terminal domain"/>
    <property type="match status" value="1"/>
</dbReference>
<organism evidence="1 2">
    <name type="scientific">Halioxenophilus aromaticivorans</name>
    <dbReference type="NCBI Taxonomy" id="1306992"/>
    <lineage>
        <taxon>Bacteria</taxon>
        <taxon>Pseudomonadati</taxon>
        <taxon>Pseudomonadota</taxon>
        <taxon>Gammaproteobacteria</taxon>
        <taxon>Alteromonadales</taxon>
        <taxon>Alteromonadaceae</taxon>
        <taxon>Halioxenophilus</taxon>
    </lineage>
</organism>
<reference evidence="2" key="1">
    <citation type="journal article" date="2019" name="Int. J. Syst. Evol. Microbiol.">
        <title>The Global Catalogue of Microorganisms (GCM) 10K type strain sequencing project: providing services to taxonomists for standard genome sequencing and annotation.</title>
        <authorList>
            <consortium name="The Broad Institute Genomics Platform"/>
            <consortium name="The Broad Institute Genome Sequencing Center for Infectious Disease"/>
            <person name="Wu L."/>
            <person name="Ma J."/>
        </authorList>
    </citation>
    <scope>NUCLEOTIDE SEQUENCE [LARGE SCALE GENOMIC DNA]</scope>
    <source>
        <strain evidence="2">JCM 19134</strain>
    </source>
</reference>
<protein>
    <submittedName>
        <fullName evidence="1">GatB/YqeY domain-containing protein</fullName>
    </submittedName>
</protein>
<dbReference type="SUPFAM" id="SSF89095">
    <property type="entry name" value="GatB/YqeY motif"/>
    <property type="match status" value="1"/>
</dbReference>
<dbReference type="AlphaFoldDB" id="A0AAV3U8U2"/>
<comment type="caution">
    <text evidence="1">The sequence shown here is derived from an EMBL/GenBank/DDBJ whole genome shotgun (WGS) entry which is preliminary data.</text>
</comment>
<evidence type="ECO:0000313" key="2">
    <source>
        <dbReference type="Proteomes" id="UP001409585"/>
    </source>
</evidence>
<dbReference type="RefSeq" id="WP_345427474.1">
    <property type="nucleotide sequence ID" value="NZ_AP031496.1"/>
</dbReference>
<dbReference type="InterPro" id="IPR042184">
    <property type="entry name" value="YqeY/Aim41_N"/>
</dbReference>
<sequence length="149" mass="16641">MTAELYTSVKNAVKAAMRAKDKERLATLRMITAEFKRIEVDERIELDDARILAVLDKMTKQRRDSYQQYIDAGREDLAAQEQLEIDIIADFLPQALTEDEIKALVTAAVAQSGAESTRDMGKVMAIVKPQVQGRADMGEVSKLVKQQLG</sequence>
<dbReference type="PANTHER" id="PTHR28055">
    <property type="entry name" value="ALTERED INHERITANCE OF MITOCHONDRIA PROTEIN 41, MITOCHONDRIAL"/>
    <property type="match status" value="1"/>
</dbReference>
<dbReference type="PANTHER" id="PTHR28055:SF1">
    <property type="entry name" value="ALTERED INHERITANCE OF MITOCHONDRIA PROTEIN 41, MITOCHONDRIAL"/>
    <property type="match status" value="1"/>
</dbReference>
<dbReference type="Pfam" id="PF09424">
    <property type="entry name" value="YqeY"/>
    <property type="match status" value="1"/>
</dbReference>
<dbReference type="Proteomes" id="UP001409585">
    <property type="component" value="Unassembled WGS sequence"/>
</dbReference>
<dbReference type="InterPro" id="IPR003789">
    <property type="entry name" value="Asn/Gln_tRNA_amidoTrase-B-like"/>
</dbReference>
<dbReference type="InterPro" id="IPR019004">
    <property type="entry name" value="YqeY/Aim41"/>
</dbReference>
<proteinExistence type="predicted"/>
<gene>
    <name evidence="1" type="ORF">GCM10025791_44440</name>
</gene>
<keyword evidence="2" id="KW-1185">Reference proteome</keyword>
<dbReference type="EMBL" id="BAABLX010000077">
    <property type="protein sequence ID" value="GAA4958778.1"/>
    <property type="molecule type" value="Genomic_DNA"/>
</dbReference>
<name>A0AAV3U8U2_9ALTE</name>
<accession>A0AAV3U8U2</accession>
<dbReference type="GO" id="GO:0016884">
    <property type="term" value="F:carbon-nitrogen ligase activity, with glutamine as amido-N-donor"/>
    <property type="evidence" value="ECO:0007669"/>
    <property type="project" value="InterPro"/>
</dbReference>
<evidence type="ECO:0000313" key="1">
    <source>
        <dbReference type="EMBL" id="GAA4958778.1"/>
    </source>
</evidence>
<dbReference type="InterPro" id="IPR023168">
    <property type="entry name" value="GatB_Yqey_C_2"/>
</dbReference>
<dbReference type="Gene3D" id="1.10.10.410">
    <property type="match status" value="1"/>
</dbReference>